<name>A0ACC0TZ53_9AGAM</name>
<keyword evidence="2" id="KW-1185">Reference proteome</keyword>
<evidence type="ECO:0000313" key="2">
    <source>
        <dbReference type="Proteomes" id="UP001207468"/>
    </source>
</evidence>
<dbReference type="Proteomes" id="UP001207468">
    <property type="component" value="Unassembled WGS sequence"/>
</dbReference>
<proteinExistence type="predicted"/>
<evidence type="ECO:0000313" key="1">
    <source>
        <dbReference type="EMBL" id="KAI9452819.1"/>
    </source>
</evidence>
<sequence length="101" mass="11746">MTIYHQGPYQRWCKSSDFLSMLPKDAKTRHKEALDKMMEQSQVNNHFHPMNPDDRPMSYSDEVFKEAALQWLIKTDQPIATFEHPSFLNMINIASQATCGV</sequence>
<reference evidence="1" key="1">
    <citation type="submission" date="2021-03" db="EMBL/GenBank/DDBJ databases">
        <title>Evolutionary priming and transition to the ectomycorrhizal habit in an iconic lineage of mushroom-forming fungi: is preadaptation a requirement?</title>
        <authorList>
            <consortium name="DOE Joint Genome Institute"/>
            <person name="Looney B.P."/>
            <person name="Miyauchi S."/>
            <person name="Morin E."/>
            <person name="Drula E."/>
            <person name="Courty P.E."/>
            <person name="Chicoki N."/>
            <person name="Fauchery L."/>
            <person name="Kohler A."/>
            <person name="Kuo A."/>
            <person name="LaButti K."/>
            <person name="Pangilinan J."/>
            <person name="Lipzen A."/>
            <person name="Riley R."/>
            <person name="Andreopoulos W."/>
            <person name="He G."/>
            <person name="Johnson J."/>
            <person name="Barry K.W."/>
            <person name="Grigoriev I.V."/>
            <person name="Nagy L."/>
            <person name="Hibbett D."/>
            <person name="Henrissat B."/>
            <person name="Matheny P.B."/>
            <person name="Labbe J."/>
            <person name="Martin A.F."/>
        </authorList>
    </citation>
    <scope>NUCLEOTIDE SEQUENCE</scope>
    <source>
        <strain evidence="1">BPL698</strain>
    </source>
</reference>
<organism evidence="1 2">
    <name type="scientific">Russula earlei</name>
    <dbReference type="NCBI Taxonomy" id="71964"/>
    <lineage>
        <taxon>Eukaryota</taxon>
        <taxon>Fungi</taxon>
        <taxon>Dikarya</taxon>
        <taxon>Basidiomycota</taxon>
        <taxon>Agaricomycotina</taxon>
        <taxon>Agaricomycetes</taxon>
        <taxon>Russulales</taxon>
        <taxon>Russulaceae</taxon>
        <taxon>Russula</taxon>
    </lineage>
</organism>
<feature type="non-terminal residue" evidence="1">
    <location>
        <position position="101"/>
    </location>
</feature>
<comment type="caution">
    <text evidence="1">The sequence shown here is derived from an EMBL/GenBank/DDBJ whole genome shotgun (WGS) entry which is preliminary data.</text>
</comment>
<accession>A0ACC0TZ53</accession>
<protein>
    <submittedName>
        <fullName evidence="1">Uncharacterized protein</fullName>
    </submittedName>
</protein>
<gene>
    <name evidence="1" type="ORF">F5148DRAFT_952463</name>
</gene>
<dbReference type="EMBL" id="JAGFNK010000325">
    <property type="protein sequence ID" value="KAI9452819.1"/>
    <property type="molecule type" value="Genomic_DNA"/>
</dbReference>